<evidence type="ECO:0000256" key="6">
    <source>
        <dbReference type="ARBA" id="ARBA00022741"/>
    </source>
</evidence>
<dbReference type="PRINTS" id="PR00981">
    <property type="entry name" value="TRNASYNTHSER"/>
</dbReference>
<dbReference type="GO" id="GO:0004828">
    <property type="term" value="F:serine-tRNA ligase activity"/>
    <property type="evidence" value="ECO:0007669"/>
    <property type="project" value="UniProtKB-UniRule"/>
</dbReference>
<dbReference type="UniPathway" id="UPA00906">
    <property type="reaction ID" value="UER00895"/>
</dbReference>
<dbReference type="Gene3D" id="3.30.930.10">
    <property type="entry name" value="Bira Bifunctional Protein, Domain 2"/>
    <property type="match status" value="1"/>
</dbReference>
<comment type="caution">
    <text evidence="17">The sequence shown here is derived from an EMBL/GenBank/DDBJ whole genome shotgun (WGS) entry which is preliminary data.</text>
</comment>
<comment type="pathway">
    <text evidence="2 12">Aminoacyl-tRNA biosynthesis; selenocysteinyl-tRNA(Sec) biosynthesis; L-seryl-tRNA(Sec) from L-serine and tRNA(Sec): step 1/1.</text>
</comment>
<comment type="catalytic activity">
    <reaction evidence="10 12">
        <text>tRNA(Sec) + L-serine + ATP = L-seryl-tRNA(Sec) + AMP + diphosphate + H(+)</text>
        <dbReference type="Rhea" id="RHEA:42580"/>
        <dbReference type="Rhea" id="RHEA-COMP:9742"/>
        <dbReference type="Rhea" id="RHEA-COMP:10128"/>
        <dbReference type="ChEBI" id="CHEBI:15378"/>
        <dbReference type="ChEBI" id="CHEBI:30616"/>
        <dbReference type="ChEBI" id="CHEBI:33019"/>
        <dbReference type="ChEBI" id="CHEBI:33384"/>
        <dbReference type="ChEBI" id="CHEBI:78442"/>
        <dbReference type="ChEBI" id="CHEBI:78533"/>
        <dbReference type="ChEBI" id="CHEBI:456215"/>
        <dbReference type="EC" id="6.1.1.11"/>
    </reaction>
</comment>
<dbReference type="CDD" id="cd00770">
    <property type="entry name" value="SerRS_core"/>
    <property type="match status" value="1"/>
</dbReference>
<feature type="binding site" evidence="12 14">
    <location>
        <begin position="349"/>
        <end position="352"/>
    </location>
    <ligand>
        <name>ATP</name>
        <dbReference type="ChEBI" id="CHEBI:30616"/>
    </ligand>
</feature>
<feature type="binding site" evidence="13">
    <location>
        <position position="231"/>
    </location>
    <ligand>
        <name>L-serine</name>
        <dbReference type="ChEBI" id="CHEBI:33384"/>
    </ligand>
</feature>
<dbReference type="EMBL" id="JAABNT010000014">
    <property type="protein sequence ID" value="NEK24328.1"/>
    <property type="molecule type" value="Genomic_DNA"/>
</dbReference>
<organism evidence="17 18">
    <name type="scientific">Sulfitobacter sediminilitoris</name>
    <dbReference type="NCBI Taxonomy" id="2698830"/>
    <lineage>
        <taxon>Bacteria</taxon>
        <taxon>Pseudomonadati</taxon>
        <taxon>Pseudomonadota</taxon>
        <taxon>Alphaproteobacteria</taxon>
        <taxon>Rhodobacterales</taxon>
        <taxon>Roseobacteraceae</taxon>
        <taxon>Sulfitobacter</taxon>
    </lineage>
</organism>
<name>A0A6P0CGC4_9RHOB</name>
<evidence type="ECO:0000256" key="10">
    <source>
        <dbReference type="ARBA" id="ARBA00047929"/>
    </source>
</evidence>
<proteinExistence type="inferred from homology"/>
<comment type="caution">
    <text evidence="12">Lacks conserved residue(s) required for the propagation of feature annotation.</text>
</comment>
<feature type="coiled-coil region" evidence="15">
    <location>
        <begin position="33"/>
        <end position="104"/>
    </location>
</feature>
<keyword evidence="15" id="KW-0175">Coiled coil</keyword>
<dbReference type="NCBIfam" id="TIGR00414">
    <property type="entry name" value="serS"/>
    <property type="match status" value="1"/>
</dbReference>
<dbReference type="HAMAP" id="MF_00176">
    <property type="entry name" value="Ser_tRNA_synth_type1"/>
    <property type="match status" value="1"/>
</dbReference>
<evidence type="ECO:0000256" key="1">
    <source>
        <dbReference type="ARBA" id="ARBA00004496"/>
    </source>
</evidence>
<feature type="binding site" evidence="13">
    <location>
        <position position="383"/>
    </location>
    <ligand>
        <name>L-serine</name>
        <dbReference type="ChEBI" id="CHEBI:33384"/>
    </ligand>
</feature>
<feature type="binding site" evidence="12">
    <location>
        <begin position="231"/>
        <end position="233"/>
    </location>
    <ligand>
        <name>L-serine</name>
        <dbReference type="ChEBI" id="CHEBI:33384"/>
    </ligand>
</feature>
<keyword evidence="9 12" id="KW-0030">Aminoacyl-tRNA synthetase</keyword>
<dbReference type="InterPro" id="IPR010978">
    <property type="entry name" value="tRNA-bd_arm"/>
</dbReference>
<dbReference type="InterPro" id="IPR002317">
    <property type="entry name" value="Ser-tRNA-ligase_type_1"/>
</dbReference>
<keyword evidence="4 12" id="KW-0963">Cytoplasm</keyword>
<comment type="subunit">
    <text evidence="12">Homodimer. The tRNA molecule binds across the dimer.</text>
</comment>
<gene>
    <name evidence="12 17" type="primary">serS</name>
    <name evidence="17" type="ORF">GV827_18240</name>
</gene>
<evidence type="ECO:0000256" key="13">
    <source>
        <dbReference type="PIRSR" id="PIRSR001529-1"/>
    </source>
</evidence>
<dbReference type="GO" id="GO:0006434">
    <property type="term" value="P:seryl-tRNA aminoacylation"/>
    <property type="evidence" value="ECO:0007669"/>
    <property type="project" value="UniProtKB-UniRule"/>
</dbReference>
<feature type="binding site" evidence="13">
    <location>
        <position position="262"/>
    </location>
    <ligand>
        <name>L-serine</name>
        <dbReference type="ChEBI" id="CHEBI:33384"/>
    </ligand>
</feature>
<dbReference type="GO" id="GO:0005737">
    <property type="term" value="C:cytoplasm"/>
    <property type="evidence" value="ECO:0007669"/>
    <property type="project" value="UniProtKB-SubCell"/>
</dbReference>
<dbReference type="GO" id="GO:0005524">
    <property type="term" value="F:ATP binding"/>
    <property type="evidence" value="ECO:0007669"/>
    <property type="project" value="UniProtKB-UniRule"/>
</dbReference>
<feature type="binding site" evidence="12 13">
    <location>
        <position position="285"/>
    </location>
    <ligand>
        <name>L-serine</name>
        <dbReference type="ChEBI" id="CHEBI:33384"/>
    </ligand>
</feature>
<dbReference type="Gene3D" id="1.10.287.40">
    <property type="entry name" value="Serine-tRNA synthetase, tRNA binding domain"/>
    <property type="match status" value="1"/>
</dbReference>
<evidence type="ECO:0000256" key="2">
    <source>
        <dbReference type="ARBA" id="ARBA00005045"/>
    </source>
</evidence>
<feature type="domain" description="Aminoacyl-transfer RNA synthetases class-II family profile" evidence="16">
    <location>
        <begin position="173"/>
        <end position="410"/>
    </location>
</feature>
<comment type="function">
    <text evidence="12">Catalyzes the attachment of serine to tRNA(Ser). Is also able to aminoacylate tRNA(Sec) with serine, to form the misacylated tRNA L-seryl-tRNA(Sec), which will be further converted into selenocysteinyl-tRNA(Sec).</text>
</comment>
<evidence type="ECO:0000256" key="7">
    <source>
        <dbReference type="ARBA" id="ARBA00022840"/>
    </source>
</evidence>
<evidence type="ECO:0000256" key="9">
    <source>
        <dbReference type="ARBA" id="ARBA00023146"/>
    </source>
</evidence>
<evidence type="ECO:0000256" key="12">
    <source>
        <dbReference type="HAMAP-Rule" id="MF_00176"/>
    </source>
</evidence>
<evidence type="ECO:0000313" key="18">
    <source>
        <dbReference type="Proteomes" id="UP000468591"/>
    </source>
</evidence>
<dbReference type="GO" id="GO:0016260">
    <property type="term" value="P:selenocysteine biosynthetic process"/>
    <property type="evidence" value="ECO:0007669"/>
    <property type="project" value="UniProtKB-UniRule"/>
</dbReference>
<dbReference type="Pfam" id="PF02403">
    <property type="entry name" value="Seryl_tRNA_N"/>
    <property type="match status" value="1"/>
</dbReference>
<dbReference type="InterPro" id="IPR006195">
    <property type="entry name" value="aa-tRNA-synth_II"/>
</dbReference>
<accession>A0A6P0CGC4</accession>
<comment type="domain">
    <text evidence="12">Consists of two distinct domains, a catalytic core and a N-terminal extension that is involved in tRNA binding.</text>
</comment>
<dbReference type="InterPro" id="IPR042103">
    <property type="entry name" value="SerRS_1_N_sf"/>
</dbReference>
<evidence type="ECO:0000256" key="14">
    <source>
        <dbReference type="PIRSR" id="PIRSR001529-2"/>
    </source>
</evidence>
<evidence type="ECO:0000256" key="8">
    <source>
        <dbReference type="ARBA" id="ARBA00022917"/>
    </source>
</evidence>
<keyword evidence="18" id="KW-1185">Reference proteome</keyword>
<evidence type="ECO:0000313" key="17">
    <source>
        <dbReference type="EMBL" id="NEK24328.1"/>
    </source>
</evidence>
<dbReference type="Proteomes" id="UP000468591">
    <property type="component" value="Unassembled WGS sequence"/>
</dbReference>
<evidence type="ECO:0000259" key="16">
    <source>
        <dbReference type="PROSITE" id="PS50862"/>
    </source>
</evidence>
<keyword evidence="7 12" id="KW-0067">ATP-binding</keyword>
<protein>
    <recommendedName>
        <fullName evidence="12">Serine--tRNA ligase</fullName>
        <ecNumber evidence="12">6.1.1.11</ecNumber>
    </recommendedName>
    <alternativeName>
        <fullName evidence="12">Seryl-tRNA synthetase</fullName>
        <shortName evidence="12">SerRS</shortName>
    </alternativeName>
    <alternativeName>
        <fullName evidence="12">Seryl-tRNA(Ser/Sec) synthetase</fullName>
    </alternativeName>
</protein>
<evidence type="ECO:0000256" key="5">
    <source>
        <dbReference type="ARBA" id="ARBA00022598"/>
    </source>
</evidence>
<dbReference type="RefSeq" id="WP_164355254.1">
    <property type="nucleotide sequence ID" value="NZ_JAABNT010000014.1"/>
</dbReference>
<evidence type="ECO:0000256" key="3">
    <source>
        <dbReference type="ARBA" id="ARBA00010728"/>
    </source>
</evidence>
<feature type="binding site" evidence="12 14">
    <location>
        <begin position="262"/>
        <end position="264"/>
    </location>
    <ligand>
        <name>ATP</name>
        <dbReference type="ChEBI" id="CHEBI:30616"/>
    </ligand>
</feature>
<keyword evidence="6 12" id="KW-0547">Nucleotide-binding</keyword>
<dbReference type="PANTHER" id="PTHR43697">
    <property type="entry name" value="SERYL-TRNA SYNTHETASE"/>
    <property type="match status" value="1"/>
</dbReference>
<comment type="subcellular location">
    <subcellularLocation>
        <location evidence="1 12">Cytoplasm</location>
    </subcellularLocation>
</comment>
<dbReference type="EC" id="6.1.1.11" evidence="12"/>
<comment type="similarity">
    <text evidence="3 12">Belongs to the class-II aminoacyl-tRNA synthetase family. Type-1 seryl-tRNA synthetase subfamily.</text>
</comment>
<dbReference type="PIRSF" id="PIRSF001529">
    <property type="entry name" value="Ser-tRNA-synth_IIa"/>
    <property type="match status" value="1"/>
</dbReference>
<reference evidence="17 18" key="1">
    <citation type="submission" date="2020-01" db="EMBL/GenBank/DDBJ databases">
        <title>Sulfitobacter sediminilitoris sp. nov., isolated from a tidal flat.</title>
        <authorList>
            <person name="Park S."/>
            <person name="Yoon J.-H."/>
        </authorList>
    </citation>
    <scope>NUCLEOTIDE SEQUENCE [LARGE SCALE GENOMIC DNA]</scope>
    <source>
        <strain evidence="17 18">JBTF-M27</strain>
    </source>
</reference>
<feature type="binding site" evidence="12">
    <location>
        <position position="385"/>
    </location>
    <ligand>
        <name>L-serine</name>
        <dbReference type="ChEBI" id="CHEBI:33384"/>
    </ligand>
</feature>
<dbReference type="InterPro" id="IPR002314">
    <property type="entry name" value="aa-tRNA-synt_IIb"/>
</dbReference>
<dbReference type="InterPro" id="IPR015866">
    <property type="entry name" value="Ser-tRNA-synth_1_N"/>
</dbReference>
<comment type="catalytic activity">
    <reaction evidence="11 12">
        <text>tRNA(Ser) + L-serine + ATP = L-seryl-tRNA(Ser) + AMP + diphosphate + H(+)</text>
        <dbReference type="Rhea" id="RHEA:12292"/>
        <dbReference type="Rhea" id="RHEA-COMP:9669"/>
        <dbReference type="Rhea" id="RHEA-COMP:9703"/>
        <dbReference type="ChEBI" id="CHEBI:15378"/>
        <dbReference type="ChEBI" id="CHEBI:30616"/>
        <dbReference type="ChEBI" id="CHEBI:33019"/>
        <dbReference type="ChEBI" id="CHEBI:33384"/>
        <dbReference type="ChEBI" id="CHEBI:78442"/>
        <dbReference type="ChEBI" id="CHEBI:78533"/>
        <dbReference type="ChEBI" id="CHEBI:456215"/>
        <dbReference type="EC" id="6.1.1.11"/>
    </reaction>
</comment>
<keyword evidence="5 12" id="KW-0436">Ligase</keyword>
<evidence type="ECO:0000256" key="4">
    <source>
        <dbReference type="ARBA" id="ARBA00022490"/>
    </source>
</evidence>
<keyword evidence="8 12" id="KW-0648">Protein biosynthesis</keyword>
<dbReference type="AlphaFoldDB" id="A0A6P0CGC4"/>
<sequence>MHDIRAIRENPEAFDAALARRGDAPMSSEVLKLDEARRAKIAAAENAQAEQNKASKEVGAAKAKGDEAEFERLRALVGQKKEEVAAMRAEANELDAQLTDMLARLPNRPADDVPDGADENDNVEVNRWGDIPTFDFEPKEHYEIAGVAASMDFETAAKISGSRFVLLSGAVARIHRALAQLMVDTHVDENGLTEVNPPVLVKDEAMYGTDKLPKFGEDSYRTEEGMWLVPTSEVPLTYIMADHVVDADYLPRRYTAHTLCFRSEAGSAGRDTAGMLRQHQFEKVEMVSVTHPDNSDAEQKRMLRCAEDILERLGIPYRTVILCTGDMGFGARRTFDIEAWVPGQKTYREISSVSTTGDFQARRMNARFKPKDGGKPQFVHTLNGSGLAVGRCLIAVLENGQQADGSVKLPEVLAPYLGGKTALTADGTLA</sequence>
<dbReference type="PANTHER" id="PTHR43697:SF1">
    <property type="entry name" value="SERINE--TRNA LIGASE"/>
    <property type="match status" value="1"/>
</dbReference>
<evidence type="ECO:0000256" key="15">
    <source>
        <dbReference type="SAM" id="Coils"/>
    </source>
</evidence>
<dbReference type="SUPFAM" id="SSF55681">
    <property type="entry name" value="Class II aaRS and biotin synthetases"/>
    <property type="match status" value="1"/>
</dbReference>
<dbReference type="SUPFAM" id="SSF46589">
    <property type="entry name" value="tRNA-binding arm"/>
    <property type="match status" value="1"/>
</dbReference>
<dbReference type="PROSITE" id="PS50862">
    <property type="entry name" value="AA_TRNA_LIGASE_II"/>
    <property type="match status" value="1"/>
</dbReference>
<dbReference type="InterPro" id="IPR045864">
    <property type="entry name" value="aa-tRNA-synth_II/BPL/LPL"/>
</dbReference>
<dbReference type="Pfam" id="PF00587">
    <property type="entry name" value="tRNA-synt_2b"/>
    <property type="match status" value="1"/>
</dbReference>
<evidence type="ECO:0000256" key="11">
    <source>
        <dbReference type="ARBA" id="ARBA00048823"/>
    </source>
</evidence>
<dbReference type="InterPro" id="IPR033729">
    <property type="entry name" value="SerRS_core"/>
</dbReference>